<dbReference type="Proteomes" id="UP000247702">
    <property type="component" value="Unassembled WGS sequence"/>
</dbReference>
<keyword evidence="2" id="KW-1185">Reference proteome</keyword>
<proteinExistence type="predicted"/>
<comment type="caution">
    <text evidence="1">The sequence shown here is derived from an EMBL/GenBank/DDBJ whole genome shotgun (WGS) entry which is preliminary data.</text>
</comment>
<accession>A0A2Z6RCR0</accession>
<name>A0A2Z6RCR0_9GLOM</name>
<dbReference type="AlphaFoldDB" id="A0A2Z6RCR0"/>
<protein>
    <submittedName>
        <fullName evidence="1">Uncharacterized protein</fullName>
    </submittedName>
</protein>
<sequence length="71" mass="8245">MNTKTSNTTSNTTRYDGYNDLITYLNEQVNPSYRGFLMLNNDTIINSLSSNNWKHLDNTWSARFLTEAKSF</sequence>
<evidence type="ECO:0000313" key="2">
    <source>
        <dbReference type="Proteomes" id="UP000247702"/>
    </source>
</evidence>
<dbReference type="EMBL" id="BEXD01001780">
    <property type="protein sequence ID" value="GBB95744.1"/>
    <property type="molecule type" value="Genomic_DNA"/>
</dbReference>
<gene>
    <name evidence="1" type="ORF">RclHR1_02600013</name>
</gene>
<evidence type="ECO:0000313" key="1">
    <source>
        <dbReference type="EMBL" id="GBB95744.1"/>
    </source>
</evidence>
<reference evidence="1 2" key="1">
    <citation type="submission" date="2017-11" db="EMBL/GenBank/DDBJ databases">
        <title>The genome of Rhizophagus clarus HR1 reveals common genetic basis of auxotrophy among arbuscular mycorrhizal fungi.</title>
        <authorList>
            <person name="Kobayashi Y."/>
        </authorList>
    </citation>
    <scope>NUCLEOTIDE SEQUENCE [LARGE SCALE GENOMIC DNA]</scope>
    <source>
        <strain evidence="1 2">HR1</strain>
    </source>
</reference>
<organism evidence="1 2">
    <name type="scientific">Rhizophagus clarus</name>
    <dbReference type="NCBI Taxonomy" id="94130"/>
    <lineage>
        <taxon>Eukaryota</taxon>
        <taxon>Fungi</taxon>
        <taxon>Fungi incertae sedis</taxon>
        <taxon>Mucoromycota</taxon>
        <taxon>Glomeromycotina</taxon>
        <taxon>Glomeromycetes</taxon>
        <taxon>Glomerales</taxon>
        <taxon>Glomeraceae</taxon>
        <taxon>Rhizophagus</taxon>
    </lineage>
</organism>